<reference evidence="10" key="1">
    <citation type="submission" date="2025-08" db="UniProtKB">
        <authorList>
            <consortium name="RefSeq"/>
        </authorList>
    </citation>
    <scope>IDENTIFICATION</scope>
</reference>
<evidence type="ECO:0000256" key="1">
    <source>
        <dbReference type="ARBA" id="ARBA00004413"/>
    </source>
</evidence>
<gene>
    <name evidence="10" type="primary">frmd6</name>
</gene>
<dbReference type="Pfam" id="PF09379">
    <property type="entry name" value="FERM_N"/>
    <property type="match status" value="1"/>
</dbReference>
<evidence type="ECO:0000256" key="3">
    <source>
        <dbReference type="ARBA" id="ARBA00022475"/>
    </source>
</evidence>
<dbReference type="FunFam" id="2.30.29.30:FF:000134">
    <property type="entry name" value="Putative FERM domain-containing protein 6"/>
    <property type="match status" value="1"/>
</dbReference>
<dbReference type="InterPro" id="IPR029071">
    <property type="entry name" value="Ubiquitin-like_domsf"/>
</dbReference>
<feature type="domain" description="FERM" evidence="8">
    <location>
        <begin position="16"/>
        <end position="320"/>
    </location>
</feature>
<dbReference type="FunFam" id="1.20.80.10:FF:000015">
    <property type="entry name" value="FERM domain-containing protein 6 isoform X2"/>
    <property type="match status" value="1"/>
</dbReference>
<proteinExistence type="predicted"/>
<evidence type="ECO:0000256" key="6">
    <source>
        <dbReference type="ARBA" id="ARBA00067908"/>
    </source>
</evidence>
<dbReference type="InterPro" id="IPR019749">
    <property type="entry name" value="Band_41_domain"/>
</dbReference>
<dbReference type="CDD" id="cd13185">
    <property type="entry name" value="FERM_C_FRMD1_FRMD6"/>
    <property type="match status" value="1"/>
</dbReference>
<dbReference type="InterPro" id="IPR018980">
    <property type="entry name" value="FERM_PH-like_C"/>
</dbReference>
<dbReference type="InterPro" id="IPR011993">
    <property type="entry name" value="PH-like_dom_sf"/>
</dbReference>
<dbReference type="Pfam" id="PF09380">
    <property type="entry name" value="FERM_C"/>
    <property type="match status" value="1"/>
</dbReference>
<dbReference type="PANTHER" id="PTHR13429">
    <property type="entry name" value="FERM DOMAIN (PROTEIN4.1-EZRIN-RADIXIN-MOESIN) FAMILY"/>
    <property type="match status" value="1"/>
</dbReference>
<evidence type="ECO:0000256" key="2">
    <source>
        <dbReference type="ARBA" id="ARBA00004496"/>
    </source>
</evidence>
<dbReference type="SUPFAM" id="SSF50729">
    <property type="entry name" value="PH domain-like"/>
    <property type="match status" value="1"/>
</dbReference>
<keyword evidence="3" id="KW-1003">Cell membrane</keyword>
<dbReference type="InterPro" id="IPR000299">
    <property type="entry name" value="FERM_domain"/>
</dbReference>
<dbReference type="SUPFAM" id="SSF54236">
    <property type="entry name" value="Ubiquitin-like"/>
    <property type="match status" value="1"/>
</dbReference>
<evidence type="ECO:0000256" key="7">
    <source>
        <dbReference type="SAM" id="MobiDB-lite"/>
    </source>
</evidence>
<dbReference type="InterPro" id="IPR041781">
    <property type="entry name" value="FRMD6-FERM_C"/>
</dbReference>
<dbReference type="Proteomes" id="UP000515152">
    <property type="component" value="Chromosome 14"/>
</dbReference>
<dbReference type="AlphaFoldDB" id="A0A6P8GMG3"/>
<feature type="region of interest" description="Disordered" evidence="7">
    <location>
        <begin position="355"/>
        <end position="436"/>
    </location>
</feature>
<keyword evidence="9" id="KW-1185">Reference proteome</keyword>
<dbReference type="Gene3D" id="2.30.29.30">
    <property type="entry name" value="Pleckstrin-homology domain (PH domain)/Phosphotyrosine-binding domain (PTB)"/>
    <property type="match status" value="1"/>
</dbReference>
<evidence type="ECO:0000256" key="4">
    <source>
        <dbReference type="ARBA" id="ARBA00022490"/>
    </source>
</evidence>
<dbReference type="FunFam" id="3.10.20.90:FF:000079">
    <property type="entry name" value="Putative FERM domain-containing protein 6"/>
    <property type="match status" value="1"/>
</dbReference>
<evidence type="ECO:0000259" key="8">
    <source>
        <dbReference type="PROSITE" id="PS50057"/>
    </source>
</evidence>
<feature type="compositionally biased region" description="Low complexity" evidence="7">
    <location>
        <begin position="377"/>
        <end position="394"/>
    </location>
</feature>
<dbReference type="GO" id="GO:0098592">
    <property type="term" value="C:cytoplasmic side of apical plasma membrane"/>
    <property type="evidence" value="ECO:0007669"/>
    <property type="project" value="TreeGrafter"/>
</dbReference>
<dbReference type="GeneID" id="105908356"/>
<dbReference type="CDD" id="cd14473">
    <property type="entry name" value="FERM_B-lobe"/>
    <property type="match status" value="1"/>
</dbReference>
<dbReference type="PANTHER" id="PTHR13429:SF11">
    <property type="entry name" value="FERM DOMAIN-CONTAINING PROTEIN 6"/>
    <property type="match status" value="1"/>
</dbReference>
<dbReference type="InterPro" id="IPR019748">
    <property type="entry name" value="FERM_central"/>
</dbReference>
<dbReference type="CDD" id="cd17198">
    <property type="entry name" value="FERM_F1_FRMD6"/>
    <property type="match status" value="1"/>
</dbReference>
<dbReference type="OrthoDB" id="5957665at2759"/>
<sequence length="612" mass="69932">MSRRGFNINKTMQDRRCVCVFLPNDDTLNVIVSVKTLCQELLVQVCDLLRLKDCHLFGLSVIQNNEHIYMELGQKLSKYCPKEWRREASKGIDQFGPPMIIHFRAQYYVENGRLISDRSARYYYYWHLRKQVLQSQCIQREEAYFLLAAFALQADLGNFKRNKHFGKYFEPEAYFPPWVIAKRGREYILRHIPNMHKDQYALTASEAHLKYIKESAQLDDVTVHYYRLYKDKKELEASLTLGLTLRGIQIFQNVGTVRQLLYDFPWTNVGKLVFVGKKFEILPDGLPSARKLMYYTGCPMRSRHLLQLLSNSHRLYMNLQPVLKQVRRLEENEEKKQYRESYISDALELDMDHLDGRSRASGSSMGSVSRHKRLSRHSTTSHGSSHTSGIDTGSFRVPGQGAPRPLRPGSSSTNSHASTHTSGVESGGKDRVLDDDDDDDEIEMLVDDPKDYEELHELALELNQDLCIHITEDMLTSSQNNGYSGLVVKDVSSSTSSSSETVVKMRGQSIESLPQTVVCKKEQGSTDRHSQSLDDVRLYQRSVSEWAELCQDTAHSYTFGCAQELDSVASGYQGLGEQCAGIRGDQSAFPIKRTNKYFSLDLTTDEVPEFVV</sequence>
<accession>A0A6P8GMG3</accession>
<dbReference type="SMART" id="SM01196">
    <property type="entry name" value="FERM_C"/>
    <property type="match status" value="1"/>
</dbReference>
<dbReference type="InterPro" id="IPR047145">
    <property type="entry name" value="FRMD6-like"/>
</dbReference>
<dbReference type="GO" id="GO:0035332">
    <property type="term" value="P:positive regulation of hippo signaling"/>
    <property type="evidence" value="ECO:0007669"/>
    <property type="project" value="TreeGrafter"/>
</dbReference>
<feature type="compositionally biased region" description="Low complexity" evidence="7">
    <location>
        <begin position="359"/>
        <end position="368"/>
    </location>
</feature>
<dbReference type="Gene3D" id="3.10.20.90">
    <property type="entry name" value="Phosphatidylinositol 3-kinase Catalytic Subunit, Chain A, domain 1"/>
    <property type="match status" value="1"/>
</dbReference>
<evidence type="ECO:0000313" key="10">
    <source>
        <dbReference type="RefSeq" id="XP_031436060.1"/>
    </source>
</evidence>
<dbReference type="GO" id="GO:0005737">
    <property type="term" value="C:cytoplasm"/>
    <property type="evidence" value="ECO:0007669"/>
    <property type="project" value="UniProtKB-SubCell"/>
</dbReference>
<keyword evidence="5" id="KW-0472">Membrane</keyword>
<comment type="subcellular location">
    <subcellularLocation>
        <location evidence="1">Cell membrane</location>
        <topology evidence="1">Peripheral membrane protein</topology>
        <orientation evidence="1">Cytoplasmic side</orientation>
    </subcellularLocation>
    <subcellularLocation>
        <location evidence="2">Cytoplasm</location>
    </subcellularLocation>
</comment>
<dbReference type="Gene3D" id="1.20.80.10">
    <property type="match status" value="1"/>
</dbReference>
<organism evidence="9 10">
    <name type="scientific">Clupea harengus</name>
    <name type="common">Atlantic herring</name>
    <dbReference type="NCBI Taxonomy" id="7950"/>
    <lineage>
        <taxon>Eukaryota</taxon>
        <taxon>Metazoa</taxon>
        <taxon>Chordata</taxon>
        <taxon>Craniata</taxon>
        <taxon>Vertebrata</taxon>
        <taxon>Euteleostomi</taxon>
        <taxon>Actinopterygii</taxon>
        <taxon>Neopterygii</taxon>
        <taxon>Teleostei</taxon>
        <taxon>Clupei</taxon>
        <taxon>Clupeiformes</taxon>
        <taxon>Clupeoidei</taxon>
        <taxon>Clupeidae</taxon>
        <taxon>Clupea</taxon>
    </lineage>
</organism>
<dbReference type="CTD" id="122786"/>
<keyword evidence="4" id="KW-0963">Cytoplasm</keyword>
<dbReference type="InterPro" id="IPR014352">
    <property type="entry name" value="FERM/acyl-CoA-bd_prot_sf"/>
</dbReference>
<feature type="compositionally biased region" description="Low complexity" evidence="7">
    <location>
        <begin position="410"/>
        <end position="422"/>
    </location>
</feature>
<evidence type="ECO:0000313" key="9">
    <source>
        <dbReference type="Proteomes" id="UP000515152"/>
    </source>
</evidence>
<name>A0A6P8GMG3_CLUHA</name>
<dbReference type="RefSeq" id="XP_031436060.1">
    <property type="nucleotide sequence ID" value="XM_031580200.2"/>
</dbReference>
<evidence type="ECO:0000256" key="5">
    <source>
        <dbReference type="ARBA" id="ARBA00023136"/>
    </source>
</evidence>
<dbReference type="PROSITE" id="PS50057">
    <property type="entry name" value="FERM_3"/>
    <property type="match status" value="1"/>
</dbReference>
<dbReference type="SMART" id="SM00295">
    <property type="entry name" value="B41"/>
    <property type="match status" value="1"/>
</dbReference>
<protein>
    <recommendedName>
        <fullName evidence="6">FERM domain-containing protein 6</fullName>
    </recommendedName>
</protein>
<dbReference type="KEGG" id="char:105908356"/>
<dbReference type="InterPro" id="IPR018979">
    <property type="entry name" value="FERM_N"/>
</dbReference>
<dbReference type="InterPro" id="IPR035963">
    <property type="entry name" value="FERM_2"/>
</dbReference>
<dbReference type="SUPFAM" id="SSF47031">
    <property type="entry name" value="Second domain of FERM"/>
    <property type="match status" value="1"/>
</dbReference>
<dbReference type="Pfam" id="PF00373">
    <property type="entry name" value="FERM_M"/>
    <property type="match status" value="1"/>
</dbReference>